<dbReference type="InterPro" id="IPR054708">
    <property type="entry name" value="MTPAP-like_central"/>
</dbReference>
<dbReference type="GO" id="GO:1990817">
    <property type="term" value="F:poly(A) RNA polymerase activity"/>
    <property type="evidence" value="ECO:0007669"/>
    <property type="project" value="UniProtKB-EC"/>
</dbReference>
<feature type="compositionally biased region" description="Basic and acidic residues" evidence="1">
    <location>
        <begin position="78"/>
        <end position="87"/>
    </location>
</feature>
<feature type="compositionally biased region" description="Low complexity" evidence="1">
    <location>
        <begin position="649"/>
        <end position="658"/>
    </location>
</feature>
<dbReference type="SUPFAM" id="SSF81301">
    <property type="entry name" value="Nucleotidyltransferase"/>
    <property type="match status" value="1"/>
</dbReference>
<evidence type="ECO:0000313" key="4">
    <source>
        <dbReference type="Proteomes" id="UP000292402"/>
    </source>
</evidence>
<proteinExistence type="predicted"/>
<name>A0A4Q4MAC6_9PLEO</name>
<evidence type="ECO:0000259" key="2">
    <source>
        <dbReference type="Pfam" id="PF22600"/>
    </source>
</evidence>
<dbReference type="Gene3D" id="1.10.1410.10">
    <property type="match status" value="1"/>
</dbReference>
<organism evidence="3 4">
    <name type="scientific">Alternaria tenuissima</name>
    <dbReference type="NCBI Taxonomy" id="119927"/>
    <lineage>
        <taxon>Eukaryota</taxon>
        <taxon>Fungi</taxon>
        <taxon>Dikarya</taxon>
        <taxon>Ascomycota</taxon>
        <taxon>Pezizomycotina</taxon>
        <taxon>Dothideomycetes</taxon>
        <taxon>Pleosporomycetidae</taxon>
        <taxon>Pleosporales</taxon>
        <taxon>Pleosporineae</taxon>
        <taxon>Pleosporaceae</taxon>
        <taxon>Alternaria</taxon>
        <taxon>Alternaria sect. Alternaria</taxon>
        <taxon>Alternaria alternata complex</taxon>
    </lineage>
</organism>
<dbReference type="GO" id="GO:0031123">
    <property type="term" value="P:RNA 3'-end processing"/>
    <property type="evidence" value="ECO:0007669"/>
    <property type="project" value="TreeGrafter"/>
</dbReference>
<evidence type="ECO:0000313" key="3">
    <source>
        <dbReference type="EMBL" id="RYN46913.1"/>
    </source>
</evidence>
<dbReference type="PANTHER" id="PTHR23092:SF15">
    <property type="entry name" value="INACTIVE NON-CANONICAL POLY(A) RNA POLYMERASE PROTEIN TRF4-2-RELATED"/>
    <property type="match status" value="1"/>
</dbReference>
<dbReference type="SUPFAM" id="SSF81631">
    <property type="entry name" value="PAP/OAS1 substrate-binding domain"/>
    <property type="match status" value="1"/>
</dbReference>
<dbReference type="CDD" id="cd05402">
    <property type="entry name" value="NT_PAP_TUTase"/>
    <property type="match status" value="1"/>
</dbReference>
<dbReference type="AlphaFoldDB" id="A0A4Q4MAC6"/>
<gene>
    <name evidence="3" type="ORF">AA0114_g8081</name>
</gene>
<dbReference type="GO" id="GO:0043634">
    <property type="term" value="P:polyadenylation-dependent ncRNA catabolic process"/>
    <property type="evidence" value="ECO:0007669"/>
    <property type="project" value="TreeGrafter"/>
</dbReference>
<feature type="compositionally biased region" description="Basic and acidic residues" evidence="1">
    <location>
        <begin position="571"/>
        <end position="629"/>
    </location>
</feature>
<dbReference type="GO" id="GO:0010605">
    <property type="term" value="P:negative regulation of macromolecule metabolic process"/>
    <property type="evidence" value="ECO:0007669"/>
    <property type="project" value="UniProtKB-ARBA"/>
</dbReference>
<dbReference type="InterPro" id="IPR043519">
    <property type="entry name" value="NT_sf"/>
</dbReference>
<dbReference type="GO" id="GO:0003729">
    <property type="term" value="F:mRNA binding"/>
    <property type="evidence" value="ECO:0007669"/>
    <property type="project" value="TreeGrafter"/>
</dbReference>
<dbReference type="GO" id="GO:0005730">
    <property type="term" value="C:nucleolus"/>
    <property type="evidence" value="ECO:0007669"/>
    <property type="project" value="TreeGrafter"/>
</dbReference>
<dbReference type="EMBL" id="PDXA01000028">
    <property type="protein sequence ID" value="RYN46913.1"/>
    <property type="molecule type" value="Genomic_DNA"/>
</dbReference>
<dbReference type="Pfam" id="PF22600">
    <property type="entry name" value="MTPAP-like_central"/>
    <property type="match status" value="1"/>
</dbReference>
<feature type="region of interest" description="Disordered" evidence="1">
    <location>
        <begin position="57"/>
        <end position="119"/>
    </location>
</feature>
<dbReference type="Proteomes" id="UP000292402">
    <property type="component" value="Unassembled WGS sequence"/>
</dbReference>
<reference evidence="4" key="1">
    <citation type="journal article" date="2019" name="bioRxiv">
        <title>Genomics, evolutionary history and diagnostics of the Alternaria alternata species group including apple and Asian pear pathotypes.</title>
        <authorList>
            <person name="Armitage A.D."/>
            <person name="Cockerton H.M."/>
            <person name="Sreenivasaprasad S."/>
            <person name="Woodhall J.W."/>
            <person name="Lane C.R."/>
            <person name="Harrison R.J."/>
            <person name="Clarkson J.P."/>
        </authorList>
    </citation>
    <scope>NUCLEOTIDE SEQUENCE [LARGE SCALE GENOMIC DNA]</scope>
    <source>
        <strain evidence="4">FERA 1082</strain>
    </source>
</reference>
<dbReference type="GO" id="GO:0031499">
    <property type="term" value="C:TRAMP complex"/>
    <property type="evidence" value="ECO:0007669"/>
    <property type="project" value="TreeGrafter"/>
</dbReference>
<dbReference type="InterPro" id="IPR045862">
    <property type="entry name" value="Trf4-like"/>
</dbReference>
<comment type="caution">
    <text evidence="3">The sequence shown here is derived from an EMBL/GenBank/DDBJ whole genome shotgun (WGS) entry which is preliminary data.</text>
</comment>
<feature type="compositionally biased region" description="Basic and acidic residues" evidence="1">
    <location>
        <begin position="94"/>
        <end position="113"/>
    </location>
</feature>
<feature type="region of interest" description="Disordered" evidence="1">
    <location>
        <begin position="556"/>
        <end position="658"/>
    </location>
</feature>
<evidence type="ECO:0000256" key="1">
    <source>
        <dbReference type="SAM" id="MobiDB-lite"/>
    </source>
</evidence>
<dbReference type="GO" id="GO:0046872">
    <property type="term" value="F:metal ion binding"/>
    <property type="evidence" value="ECO:0007669"/>
    <property type="project" value="UniProtKB-KW"/>
</dbReference>
<dbReference type="Gene3D" id="3.30.460.10">
    <property type="entry name" value="Beta Polymerase, domain 2"/>
    <property type="match status" value="1"/>
</dbReference>
<dbReference type="PANTHER" id="PTHR23092">
    <property type="entry name" value="POLY(A) RNA POLYMERASE"/>
    <property type="match status" value="1"/>
</dbReference>
<protein>
    <recommendedName>
        <fullName evidence="2">Poly(A) RNA polymerase mitochondrial-like central palm domain-containing protein</fullName>
    </recommendedName>
</protein>
<accession>A0A4Q4MAC6</accession>
<feature type="domain" description="Poly(A) RNA polymerase mitochondrial-like central palm" evidence="2">
    <location>
        <begin position="211"/>
        <end position="348"/>
    </location>
</feature>
<sequence length="658" mass="75046">MHGEDSCRVRKTTIVTALRVASVTLGLMQRSHTGLICRAHDRFNPSIALWQHFVQANPSKPRDRRQLSTATPATQDDATAHGKHAESESSTSPEARDAQRSQVETREPEKEPTAKPWKLRMMRTDKGPWLSSKVAVSTAKNKKLRREAPRALLKEHEKLLAAARHAHSKLESYKGVIVQPMMSETSIKESQLPWCLNEKDRALPGVSRLRLEITEFYNYTTPDHHETLARKHVVERVRNHLREWLPDYKVEVFGSERTGIGMPLSDLDFRLVPKSESLDPAQARLPPSQTQRNKNIKMLQELRYAGFRNNKEYLLPVVRHARYPLISAQDAQSGLDIQIVLANDTSISRVIMQGYMDEIPYLRELYCVVKTIFDTRGLSDVFRGGFGSYPLFMMVVASLKHTPSPPGDSARALLNFLHFWGKFDTAKRGISIEPAYFYDKAEHPVLTDVQRAKRKNGKIDPMPDYMLSLRDPADETNDLGRKGVAIKHVQVTLRDLHYQLVNDTKVNTRPSLLAPLVGNSYLLQLERRRKLREYGRDLKDKQAKMLSQKAEAVRKADQLGQSMPPQLVNEEAPKTNEEETALKKENEEEETKQRLAREQRDRDWQRLTDEMNERLREKAEKASALEHGDAMATIPGMPAVEEESQAKETTTTTTTTTT</sequence>